<name>A0ABY4B4P2_9BACT</name>
<dbReference type="RefSeq" id="WP_243512956.1">
    <property type="nucleotide sequence ID" value="NZ_CP094534.1"/>
</dbReference>
<evidence type="ECO:0008006" key="3">
    <source>
        <dbReference type="Google" id="ProtNLM"/>
    </source>
</evidence>
<organism evidence="1 2">
    <name type="scientific">Hymenobacter monticola</name>
    <dbReference type="NCBI Taxonomy" id="1705399"/>
    <lineage>
        <taxon>Bacteria</taxon>
        <taxon>Pseudomonadati</taxon>
        <taxon>Bacteroidota</taxon>
        <taxon>Cytophagia</taxon>
        <taxon>Cytophagales</taxon>
        <taxon>Hymenobacteraceae</taxon>
        <taxon>Hymenobacter</taxon>
    </lineage>
</organism>
<dbReference type="Gene3D" id="6.20.20.10">
    <property type="match status" value="1"/>
</dbReference>
<dbReference type="InterPro" id="IPR036410">
    <property type="entry name" value="HSP_DnaJ_Cys-rich_dom_sf"/>
</dbReference>
<evidence type="ECO:0000313" key="1">
    <source>
        <dbReference type="EMBL" id="UOE33272.1"/>
    </source>
</evidence>
<protein>
    <recommendedName>
        <fullName evidence="3">Molecular chaperone DnaJ</fullName>
    </recommendedName>
</protein>
<dbReference type="EMBL" id="CP094534">
    <property type="protein sequence ID" value="UOE33272.1"/>
    <property type="molecule type" value="Genomic_DNA"/>
</dbReference>
<evidence type="ECO:0000313" key="2">
    <source>
        <dbReference type="Proteomes" id="UP000831390"/>
    </source>
</evidence>
<dbReference type="SUPFAM" id="SSF57938">
    <property type="entry name" value="DnaJ/Hsp40 cysteine-rich domain"/>
    <property type="match status" value="1"/>
</dbReference>
<reference evidence="1 2" key="1">
    <citation type="submission" date="2022-03" db="EMBL/GenBank/DDBJ databases">
        <title>Hymenobactersp. isolated from the air.</title>
        <authorList>
            <person name="Won M."/>
            <person name="Kwon S.-W."/>
        </authorList>
    </citation>
    <scope>NUCLEOTIDE SEQUENCE [LARGE SCALE GENOMIC DNA]</scope>
    <source>
        <strain evidence="1 2">KACC 22596</strain>
    </source>
</reference>
<dbReference type="Proteomes" id="UP000831390">
    <property type="component" value="Chromosome"/>
</dbReference>
<sequence length="66" mass="6890">MNQPAPAAPALSPAQSTNSPVPRFVLAAITCPRCEGSGRLPQFRHVEAGRCFRCQGAGQLSVGRVA</sequence>
<gene>
    <name evidence="1" type="ORF">MTP16_19370</name>
</gene>
<proteinExistence type="predicted"/>
<keyword evidence="2" id="KW-1185">Reference proteome</keyword>
<accession>A0ABY4B4P2</accession>